<name>K0ILV5_NITGG</name>
<sequence>MKFSRQVVVWSVVLYFALGIPISLLHEAGHAYVCSASGFDYQIWVDATGGHMICFGRVQDSFVYNAMGGVFGLAGSVAIITAWLLLAKRHYAILAVGLAYSADQAAKIILEGLYASVYESGAIDGYITAMQVVSWIGFMLYFARVKEPAKIAASDI</sequence>
<dbReference type="OrthoDB" id="9290at2157"/>
<dbReference type="KEGG" id="nga:Ngar_c04370"/>
<reference evidence="2 3" key="1">
    <citation type="journal article" date="2012" name="Environ. Microbiol.">
        <title>The genome of the ammonia-oxidizing Candidatus Nitrososphaera gargensis: insights into metabolic versatility and environmental adaptations.</title>
        <authorList>
            <person name="Spang A."/>
            <person name="Poehlein A."/>
            <person name="Offre P."/>
            <person name="Zumbragel S."/>
            <person name="Haider S."/>
            <person name="Rychlik N."/>
            <person name="Nowka B."/>
            <person name="Schmeisser C."/>
            <person name="Lebedeva E.V."/>
            <person name="Rattei T."/>
            <person name="Bohm C."/>
            <person name="Schmid M."/>
            <person name="Galushko A."/>
            <person name="Hatzenpichler R."/>
            <person name="Weinmaier T."/>
            <person name="Daniel R."/>
            <person name="Schleper C."/>
            <person name="Spieck E."/>
            <person name="Streit W."/>
            <person name="Wagner M."/>
        </authorList>
    </citation>
    <scope>NUCLEOTIDE SEQUENCE [LARGE SCALE GENOMIC DNA]</scope>
    <source>
        <strain evidence="3">Ga9.2</strain>
    </source>
</reference>
<organism evidence="2 3">
    <name type="scientific">Nitrososphaera gargensis (strain Ga9.2)</name>
    <dbReference type="NCBI Taxonomy" id="1237085"/>
    <lineage>
        <taxon>Archaea</taxon>
        <taxon>Nitrososphaerota</taxon>
        <taxon>Nitrososphaeria</taxon>
        <taxon>Nitrososphaerales</taxon>
        <taxon>Nitrososphaeraceae</taxon>
        <taxon>Nitrososphaera</taxon>
    </lineage>
</organism>
<dbReference type="EMBL" id="CP002408">
    <property type="protein sequence ID" value="AFU57384.1"/>
    <property type="molecule type" value="Genomic_DNA"/>
</dbReference>
<proteinExistence type="predicted"/>
<evidence type="ECO:0000313" key="2">
    <source>
        <dbReference type="EMBL" id="AFU57384.1"/>
    </source>
</evidence>
<dbReference type="GeneID" id="13796612"/>
<feature type="transmembrane region" description="Helical" evidence="1">
    <location>
        <begin position="62"/>
        <end position="86"/>
    </location>
</feature>
<feature type="transmembrane region" description="Helical" evidence="1">
    <location>
        <begin position="122"/>
        <end position="143"/>
    </location>
</feature>
<dbReference type="STRING" id="1237085.Ngar_c04370"/>
<dbReference type="HOGENOM" id="CLU_142654_0_0_2"/>
<keyword evidence="3" id="KW-1185">Reference proteome</keyword>
<keyword evidence="1" id="KW-1133">Transmembrane helix</keyword>
<evidence type="ECO:0008006" key="4">
    <source>
        <dbReference type="Google" id="ProtNLM"/>
    </source>
</evidence>
<gene>
    <name evidence="2" type="ordered locus">Ngar_c04370</name>
</gene>
<keyword evidence="1" id="KW-0812">Transmembrane</keyword>
<protein>
    <recommendedName>
        <fullName evidence="4">Peptidase M50</fullName>
    </recommendedName>
</protein>
<keyword evidence="1" id="KW-0472">Membrane</keyword>
<dbReference type="BioCyc" id="CNIT1237085:G1324-436-MONOMER"/>
<dbReference type="InParanoid" id="K0ILV5"/>
<dbReference type="Proteomes" id="UP000008037">
    <property type="component" value="Chromosome"/>
</dbReference>
<feature type="transmembrane region" description="Helical" evidence="1">
    <location>
        <begin position="7"/>
        <end position="25"/>
    </location>
</feature>
<dbReference type="AlphaFoldDB" id="K0ILV5"/>
<dbReference type="RefSeq" id="WP_015017930.1">
    <property type="nucleotide sequence ID" value="NC_018719.1"/>
</dbReference>
<evidence type="ECO:0000313" key="3">
    <source>
        <dbReference type="Proteomes" id="UP000008037"/>
    </source>
</evidence>
<feature type="transmembrane region" description="Helical" evidence="1">
    <location>
        <begin position="91"/>
        <end position="110"/>
    </location>
</feature>
<evidence type="ECO:0000256" key="1">
    <source>
        <dbReference type="SAM" id="Phobius"/>
    </source>
</evidence>
<accession>K0ILV5</accession>